<evidence type="ECO:0000313" key="1">
    <source>
        <dbReference type="EMBL" id="KAJ1195374.1"/>
    </source>
</evidence>
<dbReference type="AlphaFoldDB" id="A0AAV7V463"/>
<reference evidence="1" key="1">
    <citation type="journal article" date="2022" name="bioRxiv">
        <title>Sequencing and chromosome-scale assembly of the giantPleurodeles waltlgenome.</title>
        <authorList>
            <person name="Brown T."/>
            <person name="Elewa A."/>
            <person name="Iarovenko S."/>
            <person name="Subramanian E."/>
            <person name="Araus A.J."/>
            <person name="Petzold A."/>
            <person name="Susuki M."/>
            <person name="Suzuki K.-i.T."/>
            <person name="Hayashi T."/>
            <person name="Toyoda A."/>
            <person name="Oliveira C."/>
            <person name="Osipova E."/>
            <person name="Leigh N.D."/>
            <person name="Simon A."/>
            <person name="Yun M.H."/>
        </authorList>
    </citation>
    <scope>NUCLEOTIDE SEQUENCE</scope>
    <source>
        <strain evidence="1">20211129_DDA</strain>
        <tissue evidence="1">Liver</tissue>
    </source>
</reference>
<proteinExistence type="predicted"/>
<comment type="caution">
    <text evidence="1">The sequence shown here is derived from an EMBL/GenBank/DDBJ whole genome shotgun (WGS) entry which is preliminary data.</text>
</comment>
<accession>A0AAV7V463</accession>
<sequence>MLWSCKAVGVGVSGEPCFPPADGPGAGGWLQYRHMCCACAGTCLQRNDNQKDLMNRPSAPQHQKRPVLHHKKNIFISV</sequence>
<keyword evidence="2" id="KW-1185">Reference proteome</keyword>
<protein>
    <submittedName>
        <fullName evidence="1">Uncharacterized protein</fullName>
    </submittedName>
</protein>
<name>A0AAV7V463_PLEWA</name>
<organism evidence="1 2">
    <name type="scientific">Pleurodeles waltl</name>
    <name type="common">Iberian ribbed newt</name>
    <dbReference type="NCBI Taxonomy" id="8319"/>
    <lineage>
        <taxon>Eukaryota</taxon>
        <taxon>Metazoa</taxon>
        <taxon>Chordata</taxon>
        <taxon>Craniata</taxon>
        <taxon>Vertebrata</taxon>
        <taxon>Euteleostomi</taxon>
        <taxon>Amphibia</taxon>
        <taxon>Batrachia</taxon>
        <taxon>Caudata</taxon>
        <taxon>Salamandroidea</taxon>
        <taxon>Salamandridae</taxon>
        <taxon>Pleurodelinae</taxon>
        <taxon>Pleurodeles</taxon>
    </lineage>
</organism>
<dbReference type="EMBL" id="JANPWB010000004">
    <property type="protein sequence ID" value="KAJ1195374.1"/>
    <property type="molecule type" value="Genomic_DNA"/>
</dbReference>
<dbReference type="Proteomes" id="UP001066276">
    <property type="component" value="Chromosome 2_2"/>
</dbReference>
<evidence type="ECO:0000313" key="2">
    <source>
        <dbReference type="Proteomes" id="UP001066276"/>
    </source>
</evidence>
<gene>
    <name evidence="1" type="ORF">NDU88_004654</name>
</gene>